<sequence>MARFYGEIRGKARTSCTRVGQNYLNAHIRGWDHGVQVVCTYDKVEGEIIEVWTTGGSNDSRTKDLVWRSKERSTHGNTEA</sequence>
<evidence type="ECO:0000313" key="2">
    <source>
        <dbReference type="EMBL" id="QJA50029.1"/>
    </source>
</evidence>
<dbReference type="EMBL" id="MT144169">
    <property type="protein sequence ID" value="QJA50029.1"/>
    <property type="molecule type" value="Genomic_DNA"/>
</dbReference>
<accession>A0A6H1ZRB3</accession>
<name>A0A6H1ZRB3_9ZZZZ</name>
<proteinExistence type="predicted"/>
<evidence type="ECO:0000313" key="3">
    <source>
        <dbReference type="EMBL" id="QJH95693.1"/>
    </source>
</evidence>
<protein>
    <submittedName>
        <fullName evidence="2">Uncharacterized protein</fullName>
    </submittedName>
</protein>
<dbReference type="EMBL" id="MT144627">
    <property type="protein sequence ID" value="QJH95693.1"/>
    <property type="molecule type" value="Genomic_DNA"/>
</dbReference>
<dbReference type="AlphaFoldDB" id="A0A6H1ZRB3"/>
<gene>
    <name evidence="2" type="ORF">TM448A01565_0020</name>
    <name evidence="3" type="ORF">TM448B00508_0007</name>
</gene>
<feature type="compositionally biased region" description="Basic and acidic residues" evidence="1">
    <location>
        <begin position="60"/>
        <end position="74"/>
    </location>
</feature>
<reference evidence="2" key="1">
    <citation type="submission" date="2020-03" db="EMBL/GenBank/DDBJ databases">
        <title>The deep terrestrial virosphere.</title>
        <authorList>
            <person name="Holmfeldt K."/>
            <person name="Nilsson E."/>
            <person name="Simone D."/>
            <person name="Lopez-Fernandez M."/>
            <person name="Wu X."/>
            <person name="de Brujin I."/>
            <person name="Lundin D."/>
            <person name="Andersson A."/>
            <person name="Bertilsson S."/>
            <person name="Dopson M."/>
        </authorList>
    </citation>
    <scope>NUCLEOTIDE SEQUENCE</scope>
    <source>
        <strain evidence="2">TM448A01565</strain>
        <strain evidence="3">TM448B00508</strain>
    </source>
</reference>
<evidence type="ECO:0000256" key="1">
    <source>
        <dbReference type="SAM" id="MobiDB-lite"/>
    </source>
</evidence>
<organism evidence="2">
    <name type="scientific">viral metagenome</name>
    <dbReference type="NCBI Taxonomy" id="1070528"/>
    <lineage>
        <taxon>unclassified sequences</taxon>
        <taxon>metagenomes</taxon>
        <taxon>organismal metagenomes</taxon>
    </lineage>
</organism>
<feature type="region of interest" description="Disordered" evidence="1">
    <location>
        <begin position="55"/>
        <end position="80"/>
    </location>
</feature>